<keyword evidence="1" id="KW-0812">Transmembrane</keyword>
<evidence type="ECO:0000259" key="2">
    <source>
        <dbReference type="Pfam" id="PF13099"/>
    </source>
</evidence>
<evidence type="ECO:0000313" key="3">
    <source>
        <dbReference type="EMBL" id="EEO42298.1"/>
    </source>
</evidence>
<feature type="domain" description="DUF3944" evidence="2">
    <location>
        <begin position="3"/>
        <end position="36"/>
    </location>
</feature>
<dbReference type="Pfam" id="PF13099">
    <property type="entry name" value="DUF3944"/>
    <property type="match status" value="1"/>
</dbReference>
<feature type="transmembrane region" description="Helical" evidence="1">
    <location>
        <begin position="218"/>
        <end position="236"/>
    </location>
</feature>
<organism evidence="3">
    <name type="scientific">Fusobacterium animalis 7_1</name>
    <dbReference type="NCBI Taxonomy" id="457405"/>
    <lineage>
        <taxon>Bacteria</taxon>
        <taxon>Fusobacteriati</taxon>
        <taxon>Fusobacteriota</taxon>
        <taxon>Fusobacteriia</taxon>
        <taxon>Fusobacteriales</taxon>
        <taxon>Fusobacteriaceae</taxon>
        <taxon>Fusobacterium</taxon>
    </lineage>
</organism>
<sequence length="247" mass="27785">MSYTYDENLEFLGECTDEQLKDLAEILIYDTDRKYRNMEEITSTNEHKRYKEHYSKYWEILAGDLQKFGGDSIANAVRFGKGVKYDEILNDALKYLKISFDKSSSIIDREDKLVEKIFEIMVKEMKENDLTELSKILGIGDYKIPSIMLGVQGLIKAGGFASYKITVIVANYITKFLLGRGLSFTTNAMLTKGLSLLIGPVGVAVTTGIWLATGITDITGPAMRVTIPACVIVAYLRKTIMLEKENK</sequence>
<protein>
    <recommendedName>
        <fullName evidence="2">DUF3944 domain-containing protein</fullName>
    </recommendedName>
</protein>
<dbReference type="AlphaFoldDB" id="A0A140PPJ1"/>
<evidence type="ECO:0000313" key="4">
    <source>
        <dbReference type="Proteomes" id="UP000002799"/>
    </source>
</evidence>
<feature type="transmembrane region" description="Helical" evidence="1">
    <location>
        <begin position="193"/>
        <end position="212"/>
    </location>
</feature>
<accession>A0A140PPJ1</accession>
<evidence type="ECO:0000256" key="1">
    <source>
        <dbReference type="SAM" id="Phobius"/>
    </source>
</evidence>
<dbReference type="Proteomes" id="UP000002799">
    <property type="component" value="Chromosome"/>
</dbReference>
<name>A0A140PPJ1_9FUSO</name>
<keyword evidence="1" id="KW-1133">Transmembrane helix</keyword>
<reference evidence="3 4" key="1">
    <citation type="submission" date="2013-11" db="EMBL/GenBank/DDBJ databases">
        <title>The Genome Sequence of Fusobacterium sp. 7_1.</title>
        <authorList>
            <consortium name="The Broad Institute Genome Sequencing Platform"/>
            <person name="Earl A."/>
            <person name="Ward D."/>
            <person name="Feldgarden M."/>
            <person name="Gevers D."/>
            <person name="Strauss J."/>
            <person name="Ambrose C.E."/>
            <person name="Allen-Vercoe E."/>
            <person name="Walker B."/>
            <person name="Young S.K."/>
            <person name="Zeng Q."/>
            <person name="Gargeya S."/>
            <person name="Fitzgerald M."/>
            <person name="Haas B."/>
            <person name="Abouelleil A."/>
            <person name="Alvarado L."/>
            <person name="Arachchi H.M."/>
            <person name="Berlin A.M."/>
            <person name="Chapman S.B."/>
            <person name="Goldberg J."/>
            <person name="Griggs A."/>
            <person name="Gujja S."/>
            <person name="Hansen M."/>
            <person name="Howarth C."/>
            <person name="Imamovic A."/>
            <person name="Larimer J."/>
            <person name="McCowen C."/>
            <person name="Montmayeur A."/>
            <person name="Murphy C."/>
            <person name="Neiman D."/>
            <person name="Pearson M."/>
            <person name="Priest M."/>
            <person name="Roberts A."/>
            <person name="Saif S."/>
            <person name="Shea T."/>
            <person name="Sisk P."/>
            <person name="Sykes S."/>
            <person name="Wortman J."/>
            <person name="Nusbaum C."/>
            <person name="Birren B."/>
        </authorList>
    </citation>
    <scope>NUCLEOTIDE SEQUENCE [LARGE SCALE GENOMIC DNA]</scope>
    <source>
        <strain evidence="3 4">7_1</strain>
    </source>
</reference>
<proteinExistence type="predicted"/>
<gene>
    <name evidence="3" type="ORF">FSDG_00857</name>
</gene>
<dbReference type="EMBL" id="CP007062">
    <property type="protein sequence ID" value="EEO42298.1"/>
    <property type="molecule type" value="Genomic_DNA"/>
</dbReference>
<dbReference type="eggNOG" id="COG4735">
    <property type="taxonomic scope" value="Bacteria"/>
</dbReference>
<dbReference type="HOGENOM" id="CLU_072312_0_1_0"/>
<dbReference type="RefSeq" id="WP_008700927.1">
    <property type="nucleotide sequence ID" value="NZ_AKBT01000001.1"/>
</dbReference>
<keyword evidence="1" id="KW-0472">Membrane</keyword>
<dbReference type="KEGG" id="fne:FSDG_00857"/>
<dbReference type="InterPro" id="IPR025217">
    <property type="entry name" value="DUF3944"/>
</dbReference>